<proteinExistence type="predicted"/>
<sequence length="57" mass="6223">MIFSQSSSHIPCAIALNSASALDLATTLCFLLFQVTRFPPRKVQYPIVDLLSTIDPA</sequence>
<evidence type="ECO:0000313" key="2">
    <source>
        <dbReference type="EMBL" id="KAL2320145.1"/>
    </source>
</evidence>
<reference evidence="2 3" key="1">
    <citation type="submission" date="2024-08" db="EMBL/GenBank/DDBJ databases">
        <title>Insights into the chromosomal genome structure of Flemingia macrophylla.</title>
        <authorList>
            <person name="Ding Y."/>
            <person name="Zhao Y."/>
            <person name="Bi W."/>
            <person name="Wu M."/>
            <person name="Zhao G."/>
            <person name="Gong Y."/>
            <person name="Li W."/>
            <person name="Zhang P."/>
        </authorList>
    </citation>
    <scope>NUCLEOTIDE SEQUENCE [LARGE SCALE GENOMIC DNA]</scope>
    <source>
        <strain evidence="2">DYQJB</strain>
        <tissue evidence="2">Leaf</tissue>
    </source>
</reference>
<dbReference type="EMBL" id="JBGMDY010000010">
    <property type="protein sequence ID" value="KAL2320145.1"/>
    <property type="molecule type" value="Genomic_DNA"/>
</dbReference>
<dbReference type="AlphaFoldDB" id="A0ABD1L9E8"/>
<keyword evidence="3" id="KW-1185">Reference proteome</keyword>
<gene>
    <name evidence="2" type="ORF">Fmac_029114</name>
</gene>
<keyword evidence="1" id="KW-0472">Membrane</keyword>
<name>A0ABD1L9E8_9FABA</name>
<feature type="transmembrane region" description="Helical" evidence="1">
    <location>
        <begin position="12"/>
        <end position="33"/>
    </location>
</feature>
<comment type="caution">
    <text evidence="2">The sequence shown here is derived from an EMBL/GenBank/DDBJ whole genome shotgun (WGS) entry which is preliminary data.</text>
</comment>
<protein>
    <submittedName>
        <fullName evidence="2">Uncharacterized protein</fullName>
    </submittedName>
</protein>
<keyword evidence="1" id="KW-0812">Transmembrane</keyword>
<evidence type="ECO:0000256" key="1">
    <source>
        <dbReference type="SAM" id="Phobius"/>
    </source>
</evidence>
<dbReference type="Proteomes" id="UP001603857">
    <property type="component" value="Unassembled WGS sequence"/>
</dbReference>
<keyword evidence="1" id="KW-1133">Transmembrane helix</keyword>
<organism evidence="2 3">
    <name type="scientific">Flemingia macrophylla</name>
    <dbReference type="NCBI Taxonomy" id="520843"/>
    <lineage>
        <taxon>Eukaryota</taxon>
        <taxon>Viridiplantae</taxon>
        <taxon>Streptophyta</taxon>
        <taxon>Embryophyta</taxon>
        <taxon>Tracheophyta</taxon>
        <taxon>Spermatophyta</taxon>
        <taxon>Magnoliopsida</taxon>
        <taxon>eudicotyledons</taxon>
        <taxon>Gunneridae</taxon>
        <taxon>Pentapetalae</taxon>
        <taxon>rosids</taxon>
        <taxon>fabids</taxon>
        <taxon>Fabales</taxon>
        <taxon>Fabaceae</taxon>
        <taxon>Papilionoideae</taxon>
        <taxon>50 kb inversion clade</taxon>
        <taxon>NPAAA clade</taxon>
        <taxon>indigoferoid/millettioid clade</taxon>
        <taxon>Phaseoleae</taxon>
        <taxon>Flemingia</taxon>
    </lineage>
</organism>
<accession>A0ABD1L9E8</accession>
<evidence type="ECO:0000313" key="3">
    <source>
        <dbReference type="Proteomes" id="UP001603857"/>
    </source>
</evidence>